<dbReference type="OrthoDB" id="1470350at2759"/>
<evidence type="ECO:0008006" key="4">
    <source>
        <dbReference type="Google" id="ProtNLM"/>
    </source>
</evidence>
<dbReference type="PANTHER" id="PTHR24305:SF164">
    <property type="entry name" value="P450, PUTATIVE (EUROFUNG)-RELATED"/>
    <property type="match status" value="1"/>
</dbReference>
<keyword evidence="1" id="KW-0349">Heme</keyword>
<gene>
    <name evidence="2" type="ORF">N7449_000799</name>
</gene>
<dbReference type="PANTHER" id="PTHR24305">
    <property type="entry name" value="CYTOCHROME P450"/>
    <property type="match status" value="1"/>
</dbReference>
<dbReference type="InterPro" id="IPR002401">
    <property type="entry name" value="Cyt_P450_E_grp-I"/>
</dbReference>
<dbReference type="Gene3D" id="1.10.630.10">
    <property type="entry name" value="Cytochrome P450"/>
    <property type="match status" value="1"/>
</dbReference>
<name>A0A9W9N5R0_9EURO</name>
<dbReference type="Proteomes" id="UP001150942">
    <property type="component" value="Unassembled WGS sequence"/>
</dbReference>
<keyword evidence="3" id="KW-1185">Reference proteome</keyword>
<dbReference type="GO" id="GO:0004497">
    <property type="term" value="F:monooxygenase activity"/>
    <property type="evidence" value="ECO:0007669"/>
    <property type="project" value="InterPro"/>
</dbReference>
<dbReference type="GO" id="GO:0020037">
    <property type="term" value="F:heme binding"/>
    <property type="evidence" value="ECO:0007669"/>
    <property type="project" value="InterPro"/>
</dbReference>
<sequence length="537" mass="60760">MTWILIAAFIVAFLIYHLSISTLFSPLARIPGPKSFALTKFKLAYEDYKGTRTRKINALHQRYGPVVRIGPGEVTFNSISALRAIYGAGSGFERTGFYHMFEVYGRKNMFSFATTKQHGERKKLFAHAYAKSVILKGQNAEMVENKVKLYMDLLARDGGKSEIFSTLHYFSLDTITEFLYGSFGKTSCLEGLGQDRALIGDIIDTARRKLSWYAVHFPHFTEWLYSRTGVSGCIAKWLYPMQLPTTYSGIRLHAMNATQKYASASASRKASATALISRLWSHHHSEKPNGIDDLDIASECADHLLAGIDTTSDTLMFLIWALSRPENKEFQDKLIEEVRNIPEDSLNSDGIPKVEGNDKLSYLDAVIKETLRLYAPLPGSEPRSLPTAATIDGYTIPPRTVVSMAPYSLHRNPEIFKNPTKFDPGRWLEPSENLADMKKWFWAFSSGGRMCIGMQYVPSFSIETTSGFDYERWLTRNSLAMAEMTTLIAAIYRKYRTTPMGDFGTVSPGITGRYEVFYDDTCNRMREHECQIEFTPH</sequence>
<dbReference type="GO" id="GO:0005506">
    <property type="term" value="F:iron ion binding"/>
    <property type="evidence" value="ECO:0007669"/>
    <property type="project" value="InterPro"/>
</dbReference>
<evidence type="ECO:0000313" key="3">
    <source>
        <dbReference type="Proteomes" id="UP001150942"/>
    </source>
</evidence>
<proteinExistence type="predicted"/>
<comment type="caution">
    <text evidence="2">The sequence shown here is derived from an EMBL/GenBank/DDBJ whole genome shotgun (WGS) entry which is preliminary data.</text>
</comment>
<protein>
    <recommendedName>
        <fullName evidence="4">Cytochrome P450</fullName>
    </recommendedName>
</protein>
<reference evidence="2" key="1">
    <citation type="submission" date="2022-11" db="EMBL/GenBank/DDBJ databases">
        <authorList>
            <person name="Petersen C."/>
        </authorList>
    </citation>
    <scope>NUCLEOTIDE SEQUENCE</scope>
    <source>
        <strain evidence="2">IBT 20477</strain>
    </source>
</reference>
<dbReference type="Pfam" id="PF00067">
    <property type="entry name" value="p450"/>
    <property type="match status" value="1"/>
</dbReference>
<reference evidence="2" key="2">
    <citation type="journal article" date="2023" name="IMA Fungus">
        <title>Comparative genomic study of the Penicillium genus elucidates a diverse pangenome and 15 lateral gene transfer events.</title>
        <authorList>
            <person name="Petersen C."/>
            <person name="Sorensen T."/>
            <person name="Nielsen M.R."/>
            <person name="Sondergaard T.E."/>
            <person name="Sorensen J.L."/>
            <person name="Fitzpatrick D.A."/>
            <person name="Frisvad J.C."/>
            <person name="Nielsen K.L."/>
        </authorList>
    </citation>
    <scope>NUCLEOTIDE SEQUENCE</scope>
    <source>
        <strain evidence="2">IBT 20477</strain>
    </source>
</reference>
<dbReference type="EMBL" id="JAPQKQ010000001">
    <property type="protein sequence ID" value="KAJ5213630.1"/>
    <property type="molecule type" value="Genomic_DNA"/>
</dbReference>
<organism evidence="2 3">
    <name type="scientific">Penicillium cf. viridicatum</name>
    <dbReference type="NCBI Taxonomy" id="2972119"/>
    <lineage>
        <taxon>Eukaryota</taxon>
        <taxon>Fungi</taxon>
        <taxon>Dikarya</taxon>
        <taxon>Ascomycota</taxon>
        <taxon>Pezizomycotina</taxon>
        <taxon>Eurotiomycetes</taxon>
        <taxon>Eurotiomycetidae</taxon>
        <taxon>Eurotiales</taxon>
        <taxon>Aspergillaceae</taxon>
        <taxon>Penicillium</taxon>
    </lineage>
</organism>
<dbReference type="PRINTS" id="PR00385">
    <property type="entry name" value="P450"/>
</dbReference>
<feature type="binding site" description="axial binding residue" evidence="1">
    <location>
        <position position="451"/>
    </location>
    <ligand>
        <name>heme</name>
        <dbReference type="ChEBI" id="CHEBI:30413"/>
    </ligand>
    <ligandPart>
        <name>Fe</name>
        <dbReference type="ChEBI" id="CHEBI:18248"/>
    </ligandPart>
</feature>
<dbReference type="InterPro" id="IPR050121">
    <property type="entry name" value="Cytochrome_P450_monoxygenase"/>
</dbReference>
<dbReference type="GO" id="GO:0043386">
    <property type="term" value="P:mycotoxin biosynthetic process"/>
    <property type="evidence" value="ECO:0007669"/>
    <property type="project" value="UniProtKB-ARBA"/>
</dbReference>
<dbReference type="CDD" id="cd11059">
    <property type="entry name" value="CYP_fungal"/>
    <property type="match status" value="1"/>
</dbReference>
<accession>A0A9W9N5R0</accession>
<dbReference type="GO" id="GO:0016705">
    <property type="term" value="F:oxidoreductase activity, acting on paired donors, with incorporation or reduction of molecular oxygen"/>
    <property type="evidence" value="ECO:0007669"/>
    <property type="project" value="InterPro"/>
</dbReference>
<keyword evidence="1" id="KW-0408">Iron</keyword>
<dbReference type="PRINTS" id="PR00463">
    <property type="entry name" value="EP450I"/>
</dbReference>
<dbReference type="InterPro" id="IPR036396">
    <property type="entry name" value="Cyt_P450_sf"/>
</dbReference>
<keyword evidence="1" id="KW-0479">Metal-binding</keyword>
<evidence type="ECO:0000256" key="1">
    <source>
        <dbReference type="PIRSR" id="PIRSR602401-1"/>
    </source>
</evidence>
<dbReference type="InterPro" id="IPR001128">
    <property type="entry name" value="Cyt_P450"/>
</dbReference>
<comment type="cofactor">
    <cofactor evidence="1">
        <name>heme</name>
        <dbReference type="ChEBI" id="CHEBI:30413"/>
    </cofactor>
</comment>
<dbReference type="AlphaFoldDB" id="A0A9W9N5R0"/>
<evidence type="ECO:0000313" key="2">
    <source>
        <dbReference type="EMBL" id="KAJ5213630.1"/>
    </source>
</evidence>
<dbReference type="SUPFAM" id="SSF48264">
    <property type="entry name" value="Cytochrome P450"/>
    <property type="match status" value="1"/>
</dbReference>